<dbReference type="InterPro" id="IPR001878">
    <property type="entry name" value="Znf_CCHC"/>
</dbReference>
<feature type="compositionally biased region" description="Polar residues" evidence="2">
    <location>
        <begin position="40"/>
        <end position="66"/>
    </location>
</feature>
<sequence length="469" mass="53809">MSIETRSRSKKRSRPETFDLDRSRQYIAEKKRKDSREMEQQNTPKNNSVRDMSQTINTASSGLNQNAREEVRSEVQRGPGVSANAEGGSTVLHRALENRVQVVQNEIGDIRRTLGDLARAIESLTANTTSNMMPNSSSNMNQMDVARPVVTPPAVEIPMADNVSGVQKESSVPRNGYLGASLDRDRMRIRIDKLGLVFDGTSRGLGVEDFVYRLEHYQRQYAIPWEEVIRDFPLVVTGPAESWYWLFQKTHRFHDWQELKHCLLSQYQSSRSNFEILTDLAQRKQQLNESIDVFFHIMGQMRAKLIQPVSEYDMIKIMKKNVKESIGRIVYPIQVSSMEQLRIECNEAERNFPRRDVRNMPPPNRPIRQINELCHEPPEYLSETEYESIDYNEVAAFQTNRQSAISCWNCRQAGHGFRDCDSTVRSLFCYKCGKPGFTTPKCPVCQQGNPNKGVDLAGEPRPRENPKAQ</sequence>
<feature type="compositionally biased region" description="Basic and acidic residues" evidence="2">
    <location>
        <begin position="14"/>
        <end position="39"/>
    </location>
</feature>
<protein>
    <recommendedName>
        <fullName evidence="3">CCHC-type domain-containing protein</fullName>
    </recommendedName>
</protein>
<dbReference type="STRING" id="35570.A0A1I8PZ74"/>
<keyword evidence="1" id="KW-0863">Zinc-finger</keyword>
<dbReference type="AlphaFoldDB" id="A0A1I8PZ74"/>
<evidence type="ECO:0000256" key="2">
    <source>
        <dbReference type="SAM" id="MobiDB-lite"/>
    </source>
</evidence>
<evidence type="ECO:0000313" key="4">
    <source>
        <dbReference type="EnsemblMetazoa" id="SCAU012417-PA"/>
    </source>
</evidence>
<reference evidence="4" key="1">
    <citation type="submission" date="2020-05" db="UniProtKB">
        <authorList>
            <consortium name="EnsemblMetazoa"/>
        </authorList>
    </citation>
    <scope>IDENTIFICATION</scope>
    <source>
        <strain evidence="4">USDA</strain>
    </source>
</reference>
<feature type="compositionally biased region" description="Basic and acidic residues" evidence="2">
    <location>
        <begin position="458"/>
        <end position="469"/>
    </location>
</feature>
<accession>A0A1I8PZ74</accession>
<dbReference type="Proteomes" id="UP000095300">
    <property type="component" value="Unassembled WGS sequence"/>
</dbReference>
<name>A0A1I8PZ74_STOCA</name>
<proteinExistence type="predicted"/>
<dbReference type="InterPro" id="IPR036875">
    <property type="entry name" value="Znf_CCHC_sf"/>
</dbReference>
<dbReference type="SUPFAM" id="SSF57756">
    <property type="entry name" value="Retrovirus zinc finger-like domains"/>
    <property type="match status" value="1"/>
</dbReference>
<keyword evidence="5" id="KW-1185">Reference proteome</keyword>
<dbReference type="SMART" id="SM00343">
    <property type="entry name" value="ZnF_C2HC"/>
    <property type="match status" value="2"/>
</dbReference>
<dbReference type="PROSITE" id="PS50158">
    <property type="entry name" value="ZF_CCHC"/>
    <property type="match status" value="1"/>
</dbReference>
<keyword evidence="1" id="KW-0862">Zinc</keyword>
<dbReference type="GO" id="GO:0008270">
    <property type="term" value="F:zinc ion binding"/>
    <property type="evidence" value="ECO:0007669"/>
    <property type="project" value="UniProtKB-KW"/>
</dbReference>
<feature type="region of interest" description="Disordered" evidence="2">
    <location>
        <begin position="1"/>
        <end position="89"/>
    </location>
</feature>
<feature type="domain" description="CCHC-type" evidence="3">
    <location>
        <begin position="407"/>
        <end position="420"/>
    </location>
</feature>
<evidence type="ECO:0000259" key="3">
    <source>
        <dbReference type="PROSITE" id="PS50158"/>
    </source>
</evidence>
<evidence type="ECO:0000313" key="5">
    <source>
        <dbReference type="Proteomes" id="UP000095300"/>
    </source>
</evidence>
<feature type="region of interest" description="Disordered" evidence="2">
    <location>
        <begin position="447"/>
        <end position="469"/>
    </location>
</feature>
<keyword evidence="1" id="KW-0479">Metal-binding</keyword>
<dbReference type="EnsemblMetazoa" id="SCAU012417-RA">
    <property type="protein sequence ID" value="SCAU012417-PA"/>
    <property type="gene ID" value="SCAU012417"/>
</dbReference>
<dbReference type="GO" id="GO:0003676">
    <property type="term" value="F:nucleic acid binding"/>
    <property type="evidence" value="ECO:0007669"/>
    <property type="project" value="InterPro"/>
</dbReference>
<dbReference type="Gene3D" id="4.10.60.10">
    <property type="entry name" value="Zinc finger, CCHC-type"/>
    <property type="match status" value="1"/>
</dbReference>
<dbReference type="VEuPathDB" id="VectorBase:SCAU012417"/>
<organism evidence="4 5">
    <name type="scientific">Stomoxys calcitrans</name>
    <name type="common">Stable fly</name>
    <name type="synonym">Conops calcitrans</name>
    <dbReference type="NCBI Taxonomy" id="35570"/>
    <lineage>
        <taxon>Eukaryota</taxon>
        <taxon>Metazoa</taxon>
        <taxon>Ecdysozoa</taxon>
        <taxon>Arthropoda</taxon>
        <taxon>Hexapoda</taxon>
        <taxon>Insecta</taxon>
        <taxon>Pterygota</taxon>
        <taxon>Neoptera</taxon>
        <taxon>Endopterygota</taxon>
        <taxon>Diptera</taxon>
        <taxon>Brachycera</taxon>
        <taxon>Muscomorpha</taxon>
        <taxon>Muscoidea</taxon>
        <taxon>Muscidae</taxon>
        <taxon>Stomoxys</taxon>
    </lineage>
</organism>
<gene>
    <name evidence="4" type="primary">106094394</name>
</gene>
<evidence type="ECO:0000256" key="1">
    <source>
        <dbReference type="PROSITE-ProRule" id="PRU00047"/>
    </source>
</evidence>